<accession>A0ABV4TFJ6</accession>
<evidence type="ECO:0000256" key="1">
    <source>
        <dbReference type="SAM" id="SignalP"/>
    </source>
</evidence>
<name>A0ABV4TFJ6_9FLAO</name>
<protein>
    <recommendedName>
        <fullName evidence="4">Tetratricopeptide repeat protein</fullName>
    </recommendedName>
</protein>
<proteinExistence type="predicted"/>
<comment type="caution">
    <text evidence="2">The sequence shown here is derived from an EMBL/GenBank/DDBJ whole genome shotgun (WGS) entry which is preliminary data.</text>
</comment>
<dbReference type="EMBL" id="JBCFQL010000012">
    <property type="protein sequence ID" value="MFA9192142.1"/>
    <property type="molecule type" value="Genomic_DNA"/>
</dbReference>
<dbReference type="Proteomes" id="UP001574169">
    <property type="component" value="Unassembled WGS sequence"/>
</dbReference>
<reference evidence="2 3" key="1">
    <citation type="submission" date="2024-04" db="EMBL/GenBank/DDBJ databases">
        <title>New Clade of Flavobacterium.</title>
        <authorList>
            <person name="Matos L."/>
            <person name="Proenca D.N."/>
            <person name="Fransisco R.M."/>
            <person name="Chung A.P."/>
            <person name="Maccario L."/>
            <person name="Sorensen S.J."/>
            <person name="Morais P.V."/>
        </authorList>
    </citation>
    <scope>NUCLEOTIDE SEQUENCE [LARGE SCALE GENOMIC DNA]</scope>
    <source>
        <strain evidence="2 3">FZUC8N2.13</strain>
    </source>
</reference>
<evidence type="ECO:0008006" key="4">
    <source>
        <dbReference type="Google" id="ProtNLM"/>
    </source>
</evidence>
<feature type="signal peptide" evidence="1">
    <location>
        <begin position="1"/>
        <end position="23"/>
    </location>
</feature>
<organism evidence="2 3">
    <name type="scientific">Flavobacterium zubiriense</name>
    <dbReference type="NCBI Taxonomy" id="3138075"/>
    <lineage>
        <taxon>Bacteria</taxon>
        <taxon>Pseudomonadati</taxon>
        <taxon>Bacteroidota</taxon>
        <taxon>Flavobacteriia</taxon>
        <taxon>Flavobacteriales</taxon>
        <taxon>Flavobacteriaceae</taxon>
        <taxon>Flavobacterium</taxon>
    </lineage>
</organism>
<evidence type="ECO:0000313" key="3">
    <source>
        <dbReference type="Proteomes" id="UP001574169"/>
    </source>
</evidence>
<evidence type="ECO:0000313" key="2">
    <source>
        <dbReference type="EMBL" id="MFA9192142.1"/>
    </source>
</evidence>
<keyword evidence="3" id="KW-1185">Reference proteome</keyword>
<feature type="chain" id="PRO_5046554834" description="Tetratricopeptide repeat protein" evidence="1">
    <location>
        <begin position="24"/>
        <end position="368"/>
    </location>
</feature>
<dbReference type="RefSeq" id="WP_373407098.1">
    <property type="nucleotide sequence ID" value="NZ_JBCFQL010000012.1"/>
</dbReference>
<dbReference type="SUPFAM" id="SSF48452">
    <property type="entry name" value="TPR-like"/>
    <property type="match status" value="1"/>
</dbReference>
<keyword evidence="1" id="KW-0732">Signal</keyword>
<dbReference type="InterPro" id="IPR011990">
    <property type="entry name" value="TPR-like_helical_dom_sf"/>
</dbReference>
<sequence>MKKNITLVLLTTLSMLYSFHSYSQANKSYSNVETKNVLYYKVEEIVKMTFGGTTTRYTLSNLSLISKVNLGPDNIRIITPIYKDENYSKKSYYVETKNLNESVQKNQESTNLVEIKIDNKNIEIPENPQMDEISLALAIDNLTKQDSRSNIKIKKYPLETDGLKLDIRKKEKLVDFAQVKNNTKKDKIHNSPKTNQFSLVINNLTNRQKGEQVEGMKNSFEVEKIVKKEPVTDFVEVRKDTKKPVLLDSLKLEKKLSPIESSTKEENQSIATVQTESKKENYVSINVTDVYERVAQKGYKSVYMFKEMANGYYFKNEMEKAAKWYKELLTMTSDVEPVCYYRFGIALIKIGETEKGNAMIEKFNRLVE</sequence>
<gene>
    <name evidence="2" type="ORF">AAGV28_12265</name>
</gene>